<comment type="caution">
    <text evidence="3">The sequence shown here is derived from an EMBL/GenBank/DDBJ whole genome shotgun (WGS) entry which is preliminary data.</text>
</comment>
<organism evidence="3 4">
    <name type="scientific">Candidatus Yanofskybacteria bacterium RIFCSPLOWO2_01_FULL_49_17</name>
    <dbReference type="NCBI Taxonomy" id="1802700"/>
    <lineage>
        <taxon>Bacteria</taxon>
        <taxon>Candidatus Yanofskyibacteriota</taxon>
    </lineage>
</organism>
<keyword evidence="2" id="KW-0812">Transmembrane</keyword>
<feature type="region of interest" description="Disordered" evidence="1">
    <location>
        <begin position="187"/>
        <end position="211"/>
    </location>
</feature>
<reference evidence="3 4" key="1">
    <citation type="journal article" date="2016" name="Nat. Commun.">
        <title>Thousands of microbial genomes shed light on interconnected biogeochemical processes in an aquifer system.</title>
        <authorList>
            <person name="Anantharaman K."/>
            <person name="Brown C.T."/>
            <person name="Hug L.A."/>
            <person name="Sharon I."/>
            <person name="Castelle C.J."/>
            <person name="Probst A.J."/>
            <person name="Thomas B.C."/>
            <person name="Singh A."/>
            <person name="Wilkins M.J."/>
            <person name="Karaoz U."/>
            <person name="Brodie E.L."/>
            <person name="Williams K.H."/>
            <person name="Hubbard S.S."/>
            <person name="Banfield J.F."/>
        </authorList>
    </citation>
    <scope>NUCLEOTIDE SEQUENCE [LARGE SCALE GENOMIC DNA]</scope>
</reference>
<evidence type="ECO:0000256" key="1">
    <source>
        <dbReference type="SAM" id="MobiDB-lite"/>
    </source>
</evidence>
<protein>
    <submittedName>
        <fullName evidence="3">Uncharacterized protein</fullName>
    </submittedName>
</protein>
<sequence length="301" mass="32045">MANDKNPPRTREAVEKELKDAQAAKAQAEADIKSADNELNAATVEAAKQAARDKRKKAEAALGTVEKTIARHEAELQRMDKVGDGPITEQEEGSWRDRLSRSGSKVFAIMITALLVILFLVLFLASRGRGPVSETSSGTDVAPTKPATPVTPETPVALATNETAPPAWAKPLFEFKDKVTAWMDDCPSPCQKQGETPPKTAQPNLPLGSSAPALRPTALPLLAPPAVQQVMPGSINVIHSGSVKVEGLPRFIPPPVSYPSQPPALAPSAPTREELCRAAMMTGGRVSQFCDAQTLSSPVHR</sequence>
<name>A0A1F8GSJ1_9BACT</name>
<dbReference type="AlphaFoldDB" id="A0A1F8GSJ1"/>
<evidence type="ECO:0000313" key="3">
    <source>
        <dbReference type="EMBL" id="OGN27409.1"/>
    </source>
</evidence>
<evidence type="ECO:0000256" key="2">
    <source>
        <dbReference type="SAM" id="Phobius"/>
    </source>
</evidence>
<feature type="region of interest" description="Disordered" evidence="1">
    <location>
        <begin position="131"/>
        <end position="152"/>
    </location>
</feature>
<proteinExistence type="predicted"/>
<dbReference type="EMBL" id="MGKO01000011">
    <property type="protein sequence ID" value="OGN27409.1"/>
    <property type="molecule type" value="Genomic_DNA"/>
</dbReference>
<dbReference type="Proteomes" id="UP000178444">
    <property type="component" value="Unassembled WGS sequence"/>
</dbReference>
<feature type="transmembrane region" description="Helical" evidence="2">
    <location>
        <begin position="106"/>
        <end position="125"/>
    </location>
</feature>
<accession>A0A1F8GSJ1</accession>
<evidence type="ECO:0000313" key="4">
    <source>
        <dbReference type="Proteomes" id="UP000178444"/>
    </source>
</evidence>
<keyword evidence="2" id="KW-0472">Membrane</keyword>
<feature type="compositionally biased region" description="Polar residues" evidence="1">
    <location>
        <begin position="190"/>
        <end position="203"/>
    </location>
</feature>
<feature type="region of interest" description="Disordered" evidence="1">
    <location>
        <begin position="1"/>
        <end position="31"/>
    </location>
</feature>
<keyword evidence="2" id="KW-1133">Transmembrane helix</keyword>
<feature type="compositionally biased region" description="Low complexity" evidence="1">
    <location>
        <begin position="141"/>
        <end position="152"/>
    </location>
</feature>
<gene>
    <name evidence="3" type="ORF">A2941_01030</name>
</gene>